<dbReference type="InterPro" id="IPR036907">
    <property type="entry name" value="5'-Nucleotdase_C_sf"/>
</dbReference>
<name>A0A075LQ18_9BACI</name>
<proteinExistence type="inferred from homology"/>
<evidence type="ECO:0000256" key="1">
    <source>
        <dbReference type="ARBA" id="ARBA00022729"/>
    </source>
</evidence>
<gene>
    <name evidence="5" type="ORF">GZ22_17285</name>
</gene>
<accession>A0A075LQ18</accession>
<evidence type="ECO:0000313" key="5">
    <source>
        <dbReference type="EMBL" id="AIF68211.1"/>
    </source>
</evidence>
<dbReference type="Proteomes" id="UP000027980">
    <property type="component" value="Chromosome"/>
</dbReference>
<dbReference type="GO" id="GO:0009166">
    <property type="term" value="P:nucleotide catabolic process"/>
    <property type="evidence" value="ECO:0007669"/>
    <property type="project" value="InterPro"/>
</dbReference>
<dbReference type="Gene3D" id="3.60.21.10">
    <property type="match status" value="1"/>
</dbReference>
<dbReference type="CDD" id="cd00845">
    <property type="entry name" value="MPP_UshA_N_like"/>
    <property type="match status" value="1"/>
</dbReference>
<keyword evidence="1" id="KW-0732">Signal</keyword>
<dbReference type="SUPFAM" id="SSF56300">
    <property type="entry name" value="Metallo-dependent phosphatases"/>
    <property type="match status" value="1"/>
</dbReference>
<evidence type="ECO:0008006" key="7">
    <source>
        <dbReference type="Google" id="ProtNLM"/>
    </source>
</evidence>
<organism evidence="5 6">
    <name type="scientific">Terribacillus saccharophilus</name>
    <dbReference type="NCBI Taxonomy" id="361277"/>
    <lineage>
        <taxon>Bacteria</taxon>
        <taxon>Bacillati</taxon>
        <taxon>Bacillota</taxon>
        <taxon>Bacilli</taxon>
        <taxon>Bacillales</taxon>
        <taxon>Bacillaceae</taxon>
        <taxon>Terribacillus</taxon>
    </lineage>
</organism>
<dbReference type="InterPro" id="IPR008334">
    <property type="entry name" value="5'-Nucleotdase_C"/>
</dbReference>
<dbReference type="GO" id="GO:0000166">
    <property type="term" value="F:nucleotide binding"/>
    <property type="evidence" value="ECO:0007669"/>
    <property type="project" value="UniProtKB-KW"/>
</dbReference>
<dbReference type="InterPro" id="IPR004843">
    <property type="entry name" value="Calcineurin-like_PHP"/>
</dbReference>
<feature type="domain" description="Calcineurin-like phosphoesterase" evidence="3">
    <location>
        <begin position="7"/>
        <end position="205"/>
    </location>
</feature>
<evidence type="ECO:0000256" key="2">
    <source>
        <dbReference type="RuleBase" id="RU362119"/>
    </source>
</evidence>
<dbReference type="PRINTS" id="PR01607">
    <property type="entry name" value="APYRASEFAMLY"/>
</dbReference>
<dbReference type="GO" id="GO:0008253">
    <property type="term" value="F:5'-nucleotidase activity"/>
    <property type="evidence" value="ECO:0007669"/>
    <property type="project" value="TreeGrafter"/>
</dbReference>
<dbReference type="Gene3D" id="3.90.780.10">
    <property type="entry name" value="5'-Nucleotidase, C-terminal domain"/>
    <property type="match status" value="1"/>
</dbReference>
<dbReference type="EMBL" id="CP008876">
    <property type="protein sequence ID" value="AIF68211.1"/>
    <property type="molecule type" value="Genomic_DNA"/>
</dbReference>
<dbReference type="RefSeq" id="WP_038564912.1">
    <property type="nucleotide sequence ID" value="NZ_CP008876.1"/>
</dbReference>
<feature type="domain" description="5'-Nucleotidase C-terminal" evidence="4">
    <location>
        <begin position="292"/>
        <end position="426"/>
    </location>
</feature>
<dbReference type="InterPro" id="IPR006179">
    <property type="entry name" value="5_nucleotidase/apyrase"/>
</dbReference>
<dbReference type="InterPro" id="IPR029052">
    <property type="entry name" value="Metallo-depent_PP-like"/>
</dbReference>
<evidence type="ECO:0000259" key="3">
    <source>
        <dbReference type="Pfam" id="PF00149"/>
    </source>
</evidence>
<dbReference type="GeneID" id="34223294"/>
<evidence type="ECO:0000259" key="4">
    <source>
        <dbReference type="Pfam" id="PF02872"/>
    </source>
</evidence>
<dbReference type="PIRSF" id="PIRSF036361">
    <property type="entry name" value="YunD"/>
    <property type="match status" value="1"/>
</dbReference>
<dbReference type="Pfam" id="PF00149">
    <property type="entry name" value="Metallophos"/>
    <property type="match status" value="1"/>
</dbReference>
<sequence length="463" mass="51488">MQEKLTINYTNDLHSYFENWPKIAGYLKGNKQKLQDAGETCWLVDIGDHVDRSRPIAEAFRGKANISLLNEAGYDFATIGNNEGITLDYDDLYHLYDEAEFRVAVANLHTKTGKDPSWMEPSWVVETTGGVKVGMIGLTAPFPDFYNLIGWDVQDPMEILKQEIGPLRSSCDVVVLLSHLGIYADRDIAAAFPEIDVIIGGHTHHLLHEGEYVNQCLITTAGKQGFYMGEVEIIWDTEQECITGKHARAIPVADLEDDADTAEQVAVYSENAAKAMHRPAVVLPDPMPCGPYEDSRAMDLLTDYLRRWTKADLAFLNAGVLLDSFPAGAVSYMDIHRICPHPINPATVPLTGESLEQIVNAALQPDFVSFPLKGFGFRGKVIGKMIYSGLTFDITGTEAKPVAKNLKIHGRPLDPKKLYTTAMADTFTFGSLLPNIKQAEGKKYFMPEMLRDLLLEAFQEIEK</sequence>
<dbReference type="HOGENOM" id="CLU_005854_8_1_9"/>
<dbReference type="GO" id="GO:0008768">
    <property type="term" value="F:UDP-sugar diphosphatase activity"/>
    <property type="evidence" value="ECO:0007669"/>
    <property type="project" value="TreeGrafter"/>
</dbReference>
<keyword evidence="2" id="KW-0547">Nucleotide-binding</keyword>
<dbReference type="PANTHER" id="PTHR11575:SF23">
    <property type="entry name" value="5-NUCLEOTIDASE FAMILY PROTEIN"/>
    <property type="match status" value="1"/>
</dbReference>
<dbReference type="SUPFAM" id="SSF55816">
    <property type="entry name" value="5'-nucleotidase (syn. UDP-sugar hydrolase), C-terminal domain"/>
    <property type="match status" value="1"/>
</dbReference>
<dbReference type="KEGG" id="tap:GZ22_17285"/>
<protein>
    <recommendedName>
        <fullName evidence="7">Metallophosphoesterase</fullName>
    </recommendedName>
</protein>
<dbReference type="GO" id="GO:0030288">
    <property type="term" value="C:outer membrane-bounded periplasmic space"/>
    <property type="evidence" value="ECO:0007669"/>
    <property type="project" value="TreeGrafter"/>
</dbReference>
<dbReference type="AlphaFoldDB" id="A0A075LQ18"/>
<keyword evidence="2" id="KW-0378">Hydrolase</keyword>
<comment type="similarity">
    <text evidence="2">Belongs to the 5'-nucleotidase family.</text>
</comment>
<dbReference type="Pfam" id="PF02872">
    <property type="entry name" value="5_nucleotid_C"/>
    <property type="match status" value="1"/>
</dbReference>
<dbReference type="InterPro" id="IPR011240">
    <property type="entry name" value="Pesterase_YunD"/>
</dbReference>
<dbReference type="OrthoDB" id="9793179at2"/>
<dbReference type="PANTHER" id="PTHR11575">
    <property type="entry name" value="5'-NUCLEOTIDASE-RELATED"/>
    <property type="match status" value="1"/>
</dbReference>
<reference evidence="5 6" key="1">
    <citation type="submission" date="2014-07" db="EMBL/GenBank/DDBJ databases">
        <title>Complete genome sequence of a moderately halophilic bacterium Terribacillus aidingensis MP602, isolated from Cryptomeria fortunei in Tianmu mountain in China.</title>
        <authorList>
            <person name="Wang Y."/>
            <person name="Lu P."/>
            <person name="Zhang L."/>
        </authorList>
    </citation>
    <scope>NUCLEOTIDE SEQUENCE [LARGE SCALE GENOMIC DNA]</scope>
    <source>
        <strain evidence="5 6">MP602</strain>
    </source>
</reference>
<evidence type="ECO:0000313" key="6">
    <source>
        <dbReference type="Proteomes" id="UP000027980"/>
    </source>
</evidence>